<gene>
    <name evidence="2" type="ORF">QN277_003012</name>
</gene>
<evidence type="ECO:0000313" key="2">
    <source>
        <dbReference type="EMBL" id="KAK4286457.1"/>
    </source>
</evidence>
<accession>A0AAE1TII8</accession>
<dbReference type="Proteomes" id="UP001293593">
    <property type="component" value="Unassembled WGS sequence"/>
</dbReference>
<sequence>MAARKSSFFVAFLLLLVAMEATVAQSQGQGNGNKKKFPYDAASTHYKMLSPLPSGQERAFCLARGSCHFKTLACPSECKERKPKKNRKHKGCFLDCSSKCEATCKYRKANCDGYGGLCYDPRFVGGDGVMFYFHGAKGGNFAVVSDENLQINAHFIGTRPQGRTRDFTWVQALAVMFDTHTLVIAANRVSHWDDKVDSLTVQWDGEAVTIPTNGDAEWRVNEEERQVIVERTDELNSVRVTVSGLLQMDIKVRPIGKEENRVHNYQLPEGDAFAHLETQFKFKNLTDMVEGVLGKTYRPNYESPVKRGVPMPVMGGEDRYRTPSLFSASCMKCRFRGPPEIGVHEGPVASY</sequence>
<evidence type="ECO:0000313" key="3">
    <source>
        <dbReference type="Proteomes" id="UP001293593"/>
    </source>
</evidence>
<name>A0AAE1TII8_9FABA</name>
<protein>
    <submittedName>
        <fullName evidence="2">Uncharacterized protein</fullName>
    </submittedName>
</protein>
<evidence type="ECO:0000256" key="1">
    <source>
        <dbReference type="SAM" id="SignalP"/>
    </source>
</evidence>
<feature type="chain" id="PRO_5042286795" evidence="1">
    <location>
        <begin position="25"/>
        <end position="351"/>
    </location>
</feature>
<comment type="caution">
    <text evidence="2">The sequence shown here is derived from an EMBL/GenBank/DDBJ whole genome shotgun (WGS) entry which is preliminary data.</text>
</comment>
<organism evidence="2 3">
    <name type="scientific">Acacia crassicarpa</name>
    <name type="common">northern wattle</name>
    <dbReference type="NCBI Taxonomy" id="499986"/>
    <lineage>
        <taxon>Eukaryota</taxon>
        <taxon>Viridiplantae</taxon>
        <taxon>Streptophyta</taxon>
        <taxon>Embryophyta</taxon>
        <taxon>Tracheophyta</taxon>
        <taxon>Spermatophyta</taxon>
        <taxon>Magnoliopsida</taxon>
        <taxon>eudicotyledons</taxon>
        <taxon>Gunneridae</taxon>
        <taxon>Pentapetalae</taxon>
        <taxon>rosids</taxon>
        <taxon>fabids</taxon>
        <taxon>Fabales</taxon>
        <taxon>Fabaceae</taxon>
        <taxon>Caesalpinioideae</taxon>
        <taxon>mimosoid clade</taxon>
        <taxon>Acacieae</taxon>
        <taxon>Acacia</taxon>
    </lineage>
</organism>
<keyword evidence="3" id="KW-1185">Reference proteome</keyword>
<reference evidence="2" key="1">
    <citation type="submission" date="2023-10" db="EMBL/GenBank/DDBJ databases">
        <title>Chromosome-level genome of the transformable northern wattle, Acacia crassicarpa.</title>
        <authorList>
            <person name="Massaro I."/>
            <person name="Sinha N.R."/>
            <person name="Poethig S."/>
            <person name="Leichty A.R."/>
        </authorList>
    </citation>
    <scope>NUCLEOTIDE SEQUENCE</scope>
    <source>
        <strain evidence="2">Acra3RX</strain>
        <tissue evidence="2">Leaf</tissue>
    </source>
</reference>
<dbReference type="InterPro" id="IPR009646">
    <property type="entry name" value="Root_cap"/>
</dbReference>
<dbReference type="AlphaFoldDB" id="A0AAE1TII8"/>
<dbReference type="EMBL" id="JAWXYG010000001">
    <property type="protein sequence ID" value="KAK4286457.1"/>
    <property type="molecule type" value="Genomic_DNA"/>
</dbReference>
<keyword evidence="1" id="KW-0732">Signal</keyword>
<feature type="signal peptide" evidence="1">
    <location>
        <begin position="1"/>
        <end position="24"/>
    </location>
</feature>
<proteinExistence type="predicted"/>
<dbReference type="PANTHER" id="PTHR31656">
    <property type="entry name" value="ROOT CAP DOMAIN-CONTAINING PROTEIN"/>
    <property type="match status" value="1"/>
</dbReference>
<dbReference type="Pfam" id="PF06830">
    <property type="entry name" value="Root_cap"/>
    <property type="match status" value="1"/>
</dbReference>